<dbReference type="GO" id="GO:0008641">
    <property type="term" value="F:ubiquitin-like modifier activating enzyme activity"/>
    <property type="evidence" value="ECO:0007669"/>
    <property type="project" value="InterPro"/>
</dbReference>
<dbReference type="Gene3D" id="3.40.50.720">
    <property type="entry name" value="NAD(P)-binding Rossmann-like Domain"/>
    <property type="match status" value="1"/>
</dbReference>
<keyword evidence="3" id="KW-0378">Hydrolase</keyword>
<keyword evidence="2" id="KW-0479">Metal-binding</keyword>
<dbReference type="AlphaFoldDB" id="A0AAU8J8K2"/>
<sequence length="634" mass="69615">MSQISLQISEDVLRQIEREIAAYSPERGGALLGPIGQPIITHFILDQQAQTSGASYLPSRQLTERVQRLEIELGIEFKGVIHSHPGGYDRPSGPDEEAMLEGLSINPHIPYFVAPIVTTQRPWGQLRNHELSLSPGKISCYAAYRDRGGVRVETLPVEKISQRELGRIKPNQNLTTQSSQPPSIPMQRDLELISRTFGSTKPPEIFTTEMEGRTIPAGCVTLNRLELLFLFSNNYPITPPLLLATPAEGNTEQIQLPWSLETPAEERLLTAVKSIIQSSGSYRKVYRPLGKSALTADSEIARLAGWTGCYSGENPKTAATEVQQGLFARSTGILSQQISTKRVLIAGTGSVGSYLAEQLIRSGVGAVTLIDPEIVETVNLCRTTYDLTDVGHPKVEALGRRLLHINPLVELTLQSKSLLDYQVADFDALVQQADLVIATTDDPAAQRILNRFAYFHGKPTLFVGLYNGAEGGEVIFTLPEKTPCYLCATANRHQAEMDLGRVSADGDYGSNGRVMGEVALSADIHHVTSVAVKMALSLLLPENTQVKLKGFLNPAIEAGFNYLTLSMMPNYWFYPAIFGETPGQYAYQSVWLTAKSREECPVCGNVHHRVDPRQVPLQELQAGDIRAALSRSRS</sequence>
<dbReference type="PANTHER" id="PTHR10953:SF247">
    <property type="entry name" value="SLL6053 PROTEIN"/>
    <property type="match status" value="1"/>
</dbReference>
<dbReference type="SUPFAM" id="SSF102712">
    <property type="entry name" value="JAB1/MPN domain"/>
    <property type="match status" value="1"/>
</dbReference>
<dbReference type="GO" id="GO:0005737">
    <property type="term" value="C:cytoplasm"/>
    <property type="evidence" value="ECO:0007669"/>
    <property type="project" value="TreeGrafter"/>
</dbReference>
<dbReference type="GO" id="GO:0006508">
    <property type="term" value="P:proteolysis"/>
    <property type="evidence" value="ECO:0007669"/>
    <property type="project" value="UniProtKB-KW"/>
</dbReference>
<dbReference type="RefSeq" id="WP_354634600.1">
    <property type="nucleotide sequence ID" value="NZ_CP159837.1"/>
</dbReference>
<dbReference type="PANTHER" id="PTHR10953">
    <property type="entry name" value="UBIQUITIN-ACTIVATING ENZYME E1"/>
    <property type="match status" value="1"/>
</dbReference>
<dbReference type="GO" id="GO:0004792">
    <property type="term" value="F:thiosulfate-cyanide sulfurtransferase activity"/>
    <property type="evidence" value="ECO:0007669"/>
    <property type="project" value="TreeGrafter"/>
</dbReference>
<dbReference type="SUPFAM" id="SSF69572">
    <property type="entry name" value="Activating enzymes of the ubiquitin-like proteins"/>
    <property type="match status" value="1"/>
</dbReference>
<keyword evidence="1" id="KW-0645">Protease</keyword>
<dbReference type="InterPro" id="IPR045886">
    <property type="entry name" value="ThiF/MoeB/HesA"/>
</dbReference>
<feature type="domain" description="THIF-type NAD/FAD binding fold" evidence="6">
    <location>
        <begin position="336"/>
        <end position="542"/>
    </location>
</feature>
<keyword evidence="8" id="KW-0808">Transferase</keyword>
<dbReference type="EMBL" id="CP159837">
    <property type="protein sequence ID" value="XCM34541.1"/>
    <property type="molecule type" value="Genomic_DNA"/>
</dbReference>
<evidence type="ECO:0000256" key="5">
    <source>
        <dbReference type="ARBA" id="ARBA00023049"/>
    </source>
</evidence>
<organism evidence="8">
    <name type="scientific">Planktothricoides raciborskii GIHE-MW2</name>
    <dbReference type="NCBI Taxonomy" id="2792601"/>
    <lineage>
        <taxon>Bacteria</taxon>
        <taxon>Bacillati</taxon>
        <taxon>Cyanobacteriota</taxon>
        <taxon>Cyanophyceae</taxon>
        <taxon>Oscillatoriophycideae</taxon>
        <taxon>Oscillatoriales</taxon>
        <taxon>Oscillatoriaceae</taxon>
        <taxon>Planktothricoides</taxon>
    </lineage>
</organism>
<evidence type="ECO:0000313" key="8">
    <source>
        <dbReference type="EMBL" id="XCM34541.1"/>
    </source>
</evidence>
<accession>A0AAU8J8K2</accession>
<gene>
    <name evidence="8" type="ORF">ABWT76_003147</name>
</gene>
<dbReference type="InterPro" id="IPR028090">
    <property type="entry name" value="JAB_dom_prok"/>
</dbReference>
<evidence type="ECO:0000259" key="7">
    <source>
        <dbReference type="Pfam" id="PF14464"/>
    </source>
</evidence>
<dbReference type="GO" id="GO:0016779">
    <property type="term" value="F:nucleotidyltransferase activity"/>
    <property type="evidence" value="ECO:0007669"/>
    <property type="project" value="UniProtKB-KW"/>
</dbReference>
<keyword evidence="8" id="KW-0548">Nucleotidyltransferase</keyword>
<protein>
    <submittedName>
        <fullName evidence="8">ThiF family adenylyltransferase</fullName>
    </submittedName>
</protein>
<keyword evidence="4" id="KW-0862">Zinc</keyword>
<dbReference type="Gene3D" id="3.40.140.10">
    <property type="entry name" value="Cytidine Deaminase, domain 2"/>
    <property type="match status" value="1"/>
</dbReference>
<name>A0AAU8J8K2_9CYAN</name>
<evidence type="ECO:0000256" key="3">
    <source>
        <dbReference type="ARBA" id="ARBA00022801"/>
    </source>
</evidence>
<evidence type="ECO:0000256" key="4">
    <source>
        <dbReference type="ARBA" id="ARBA00022833"/>
    </source>
</evidence>
<dbReference type="GO" id="GO:0008237">
    <property type="term" value="F:metallopeptidase activity"/>
    <property type="evidence" value="ECO:0007669"/>
    <property type="project" value="UniProtKB-KW"/>
</dbReference>
<reference evidence="8" key="1">
    <citation type="submission" date="2024-07" db="EMBL/GenBank/DDBJ databases">
        <authorList>
            <person name="Kim Y.J."/>
            <person name="Jeong J.Y."/>
        </authorList>
    </citation>
    <scope>NUCLEOTIDE SEQUENCE</scope>
    <source>
        <strain evidence="8">GIHE-MW2</strain>
    </source>
</reference>
<evidence type="ECO:0000256" key="1">
    <source>
        <dbReference type="ARBA" id="ARBA00022670"/>
    </source>
</evidence>
<feature type="domain" description="JAB" evidence="7">
    <location>
        <begin position="16"/>
        <end position="106"/>
    </location>
</feature>
<dbReference type="GO" id="GO:0046872">
    <property type="term" value="F:metal ion binding"/>
    <property type="evidence" value="ECO:0007669"/>
    <property type="project" value="UniProtKB-KW"/>
</dbReference>
<proteinExistence type="predicted"/>
<keyword evidence="5" id="KW-0482">Metalloprotease</keyword>
<dbReference type="CDD" id="cd01483">
    <property type="entry name" value="E1_enzyme_family"/>
    <property type="match status" value="1"/>
</dbReference>
<dbReference type="InterPro" id="IPR000594">
    <property type="entry name" value="ThiF_NAD_FAD-bd"/>
</dbReference>
<dbReference type="Pfam" id="PF14464">
    <property type="entry name" value="Prok-JAB"/>
    <property type="match status" value="1"/>
</dbReference>
<evidence type="ECO:0000259" key="6">
    <source>
        <dbReference type="Pfam" id="PF00899"/>
    </source>
</evidence>
<dbReference type="InterPro" id="IPR035985">
    <property type="entry name" value="Ubiquitin-activating_enz"/>
</dbReference>
<evidence type="ECO:0000256" key="2">
    <source>
        <dbReference type="ARBA" id="ARBA00022723"/>
    </source>
</evidence>
<dbReference type="Pfam" id="PF00899">
    <property type="entry name" value="ThiF"/>
    <property type="match status" value="1"/>
</dbReference>